<accession>A0A4P7W3K3</accession>
<dbReference type="AlphaFoldDB" id="A0A4P7W3K3"/>
<dbReference type="KEGG" id="ddb:E7747_10010"/>
<name>A0A4P7W3K3_9BACT</name>
<reference evidence="2" key="1">
    <citation type="submission" date="2019-02" db="EMBL/GenBank/DDBJ databases">
        <title>Isolation and identification of novel species under the genus Muribaculum.</title>
        <authorList>
            <person name="Miyake S."/>
            <person name="Ding Y."/>
            <person name="Low A."/>
            <person name="Soh M."/>
            <person name="Seedorf H."/>
        </authorList>
    </citation>
    <scope>NUCLEOTIDE SEQUENCE [LARGE SCALE GENOMIC DNA]</scope>
    <source>
        <strain evidence="2">H5</strain>
    </source>
</reference>
<organism evidence="1 2">
    <name type="scientific">Duncaniella dubosii</name>
    <dbReference type="NCBI Taxonomy" id="2518971"/>
    <lineage>
        <taxon>Bacteria</taxon>
        <taxon>Pseudomonadati</taxon>
        <taxon>Bacteroidota</taxon>
        <taxon>Bacteroidia</taxon>
        <taxon>Bacteroidales</taxon>
        <taxon>Muribaculaceae</taxon>
        <taxon>Duncaniella</taxon>
    </lineage>
</organism>
<gene>
    <name evidence="1" type="ORF">E7747_10010</name>
</gene>
<dbReference type="Proteomes" id="UP000297149">
    <property type="component" value="Chromosome"/>
</dbReference>
<sequence length="174" mass="20226">MTDITERYNQEIESTIQYDISELLHTDLSDDLKERLMNLGNPTVDKFIALFPIQDKIKFSTIRDALNGMKVILPKNLFEETKDEVTEICDDYKWLNSKNGKLILKIEEWIKDARHCIAIDFPSEYIYIGRSLFDPISLIVGGYVKELNTKTIIESCLDNMNPPIDIEYRIVICD</sequence>
<keyword evidence="2" id="KW-1185">Reference proteome</keyword>
<evidence type="ECO:0000313" key="1">
    <source>
        <dbReference type="EMBL" id="QCD42583.1"/>
    </source>
</evidence>
<protein>
    <submittedName>
        <fullName evidence="1">Uncharacterized protein</fullName>
    </submittedName>
</protein>
<evidence type="ECO:0000313" key="2">
    <source>
        <dbReference type="Proteomes" id="UP000297149"/>
    </source>
</evidence>
<dbReference type="RefSeq" id="WP_136415738.1">
    <property type="nucleotide sequence ID" value="NZ_CP039396.1"/>
</dbReference>
<proteinExistence type="predicted"/>
<dbReference type="EMBL" id="CP039396">
    <property type="protein sequence ID" value="QCD42583.1"/>
    <property type="molecule type" value="Genomic_DNA"/>
</dbReference>